<organism evidence="2 3">
    <name type="scientific">Vigna mungo</name>
    <name type="common">Black gram</name>
    <name type="synonym">Phaseolus mungo</name>
    <dbReference type="NCBI Taxonomy" id="3915"/>
    <lineage>
        <taxon>Eukaryota</taxon>
        <taxon>Viridiplantae</taxon>
        <taxon>Streptophyta</taxon>
        <taxon>Embryophyta</taxon>
        <taxon>Tracheophyta</taxon>
        <taxon>Spermatophyta</taxon>
        <taxon>Magnoliopsida</taxon>
        <taxon>eudicotyledons</taxon>
        <taxon>Gunneridae</taxon>
        <taxon>Pentapetalae</taxon>
        <taxon>rosids</taxon>
        <taxon>fabids</taxon>
        <taxon>Fabales</taxon>
        <taxon>Fabaceae</taxon>
        <taxon>Papilionoideae</taxon>
        <taxon>50 kb inversion clade</taxon>
        <taxon>NPAAA clade</taxon>
        <taxon>indigoferoid/millettioid clade</taxon>
        <taxon>Phaseoleae</taxon>
        <taxon>Vigna</taxon>
    </lineage>
</organism>
<gene>
    <name evidence="2" type="ORF">V8G54_005761</name>
</gene>
<dbReference type="PANTHER" id="PTHR34948:SF2">
    <property type="entry name" value="TRIPHOSPHATE TUNNEL METALLOENZYME 3"/>
    <property type="match status" value="1"/>
</dbReference>
<feature type="region of interest" description="Disordered" evidence="1">
    <location>
        <begin position="101"/>
        <end position="123"/>
    </location>
</feature>
<dbReference type="EMBL" id="CP144699">
    <property type="protein sequence ID" value="WVZ18439.1"/>
    <property type="molecule type" value="Genomic_DNA"/>
</dbReference>
<evidence type="ECO:0000313" key="2">
    <source>
        <dbReference type="EMBL" id="WVZ18439.1"/>
    </source>
</evidence>
<dbReference type="Proteomes" id="UP001374535">
    <property type="component" value="Chromosome 2"/>
</dbReference>
<dbReference type="AlphaFoldDB" id="A0AAQ3S7D9"/>
<dbReference type="Gene3D" id="2.40.320.10">
    <property type="entry name" value="Hypothetical Protein Pfu-838710-001"/>
    <property type="match status" value="1"/>
</dbReference>
<sequence length="123" mass="13423">MPTVVSPACSPPSTSSPTARKTSSSTTLCPSSPSVVFCCPCASTVTRAVLVDIVSRVEEDEEDLDPRVGRECVEEPEKMGSVESRVLRMVNEEFGTKKEFIGLGEHEKEPHQTKTNSKEVYCD</sequence>
<evidence type="ECO:0000313" key="3">
    <source>
        <dbReference type="Proteomes" id="UP001374535"/>
    </source>
</evidence>
<accession>A0AAQ3S7D9</accession>
<protein>
    <submittedName>
        <fullName evidence="2">Uncharacterized protein</fullName>
    </submittedName>
</protein>
<name>A0AAQ3S7D9_VIGMU</name>
<dbReference type="PANTHER" id="PTHR34948">
    <property type="entry name" value="OS08G0299200 PROTEIN"/>
    <property type="match status" value="1"/>
</dbReference>
<evidence type="ECO:0000256" key="1">
    <source>
        <dbReference type="SAM" id="MobiDB-lite"/>
    </source>
</evidence>
<feature type="region of interest" description="Disordered" evidence="1">
    <location>
        <begin position="1"/>
        <end position="33"/>
    </location>
</feature>
<reference evidence="2 3" key="1">
    <citation type="journal article" date="2023" name="Life. Sci Alliance">
        <title>Evolutionary insights into 3D genome organization and epigenetic landscape of Vigna mungo.</title>
        <authorList>
            <person name="Junaid A."/>
            <person name="Singh B."/>
            <person name="Bhatia S."/>
        </authorList>
    </citation>
    <scope>NUCLEOTIDE SEQUENCE [LARGE SCALE GENOMIC DNA]</scope>
    <source>
        <strain evidence="2">Urdbean</strain>
    </source>
</reference>
<proteinExistence type="predicted"/>
<keyword evidence="3" id="KW-1185">Reference proteome</keyword>